<dbReference type="Proteomes" id="UP000827092">
    <property type="component" value="Unassembled WGS sequence"/>
</dbReference>
<dbReference type="EMBL" id="JAFNEN010006112">
    <property type="protein sequence ID" value="KAG8156256.1"/>
    <property type="molecule type" value="Genomic_DNA"/>
</dbReference>
<organism evidence="1 2">
    <name type="scientific">Oedothorax gibbosus</name>
    <dbReference type="NCBI Taxonomy" id="931172"/>
    <lineage>
        <taxon>Eukaryota</taxon>
        <taxon>Metazoa</taxon>
        <taxon>Ecdysozoa</taxon>
        <taxon>Arthropoda</taxon>
        <taxon>Chelicerata</taxon>
        <taxon>Arachnida</taxon>
        <taxon>Araneae</taxon>
        <taxon>Araneomorphae</taxon>
        <taxon>Entelegynae</taxon>
        <taxon>Araneoidea</taxon>
        <taxon>Linyphiidae</taxon>
        <taxon>Erigoninae</taxon>
        <taxon>Oedothorax</taxon>
    </lineage>
</organism>
<reference evidence="1 2" key="1">
    <citation type="journal article" date="2022" name="Nat. Ecol. Evol.">
        <title>A masculinizing supergene underlies an exaggerated male reproductive morph in a spider.</title>
        <authorList>
            <person name="Hendrickx F."/>
            <person name="De Corte Z."/>
            <person name="Sonet G."/>
            <person name="Van Belleghem S.M."/>
            <person name="Kostlbacher S."/>
            <person name="Vangestel C."/>
        </authorList>
    </citation>
    <scope>NUCLEOTIDE SEQUENCE [LARGE SCALE GENOMIC DNA]</scope>
    <source>
        <strain evidence="1">W744_W776</strain>
    </source>
</reference>
<sequence length="114" mass="13750">MIRFCIALTDTGRFEQIFHYFPPVLGHSYFPNDRDFGTMKRMIRKHNRICTPDEYEELCAQSSNNFHITKLLTSDIKYFDGWWKEYYTKKTISQRMLREECAKRSKIQVCSHPI</sequence>
<dbReference type="AlphaFoldDB" id="A0AAV6TF60"/>
<evidence type="ECO:0000313" key="2">
    <source>
        <dbReference type="Proteomes" id="UP000827092"/>
    </source>
</evidence>
<accession>A0AAV6TF60</accession>
<gene>
    <name evidence="1" type="ORF">JTE90_000192</name>
</gene>
<proteinExistence type="predicted"/>
<comment type="caution">
    <text evidence="1">The sequence shown here is derived from an EMBL/GenBank/DDBJ whole genome shotgun (WGS) entry which is preliminary data.</text>
</comment>
<keyword evidence="2" id="KW-1185">Reference proteome</keyword>
<protein>
    <submittedName>
        <fullName evidence="1">Uncharacterized protein</fullName>
    </submittedName>
</protein>
<name>A0AAV6TF60_9ARAC</name>
<evidence type="ECO:0000313" key="1">
    <source>
        <dbReference type="EMBL" id="KAG8156256.1"/>
    </source>
</evidence>